<evidence type="ECO:0000313" key="1">
    <source>
        <dbReference type="EMBL" id="MCE0481809.1"/>
    </source>
</evidence>
<reference evidence="1 2" key="1">
    <citation type="journal article" date="2021" name="BMC Genomics">
        <title>Datura genome reveals duplications of psychoactive alkaloid biosynthetic genes and high mutation rate following tissue culture.</title>
        <authorList>
            <person name="Rajewski A."/>
            <person name="Carter-House D."/>
            <person name="Stajich J."/>
            <person name="Litt A."/>
        </authorList>
    </citation>
    <scope>NUCLEOTIDE SEQUENCE [LARGE SCALE GENOMIC DNA]</scope>
    <source>
        <strain evidence="1">AR-01</strain>
    </source>
</reference>
<organism evidence="1 2">
    <name type="scientific">Datura stramonium</name>
    <name type="common">Jimsonweed</name>
    <name type="synonym">Common thornapple</name>
    <dbReference type="NCBI Taxonomy" id="4076"/>
    <lineage>
        <taxon>Eukaryota</taxon>
        <taxon>Viridiplantae</taxon>
        <taxon>Streptophyta</taxon>
        <taxon>Embryophyta</taxon>
        <taxon>Tracheophyta</taxon>
        <taxon>Spermatophyta</taxon>
        <taxon>Magnoliopsida</taxon>
        <taxon>eudicotyledons</taxon>
        <taxon>Gunneridae</taxon>
        <taxon>Pentapetalae</taxon>
        <taxon>asterids</taxon>
        <taxon>lamiids</taxon>
        <taxon>Solanales</taxon>
        <taxon>Solanaceae</taxon>
        <taxon>Solanoideae</taxon>
        <taxon>Datureae</taxon>
        <taxon>Datura</taxon>
    </lineage>
</organism>
<dbReference type="Proteomes" id="UP000823775">
    <property type="component" value="Unassembled WGS sequence"/>
</dbReference>
<comment type="caution">
    <text evidence="1">The sequence shown here is derived from an EMBL/GenBank/DDBJ whole genome shotgun (WGS) entry which is preliminary data.</text>
</comment>
<proteinExistence type="predicted"/>
<keyword evidence="2" id="KW-1185">Reference proteome</keyword>
<sequence>RSGRRHSGSDGYYPDSLCRAFDRSNGLTAAVFPTLQWLPSNCFLINHPVLDDIEFSLVNKSQLVALETEFHDLVTPKKEAQNRKLGKYDRSPWS</sequence>
<name>A0ABS8VLW9_DATST</name>
<gene>
    <name evidence="1" type="ORF">HAX54_039881</name>
</gene>
<evidence type="ECO:0000313" key="2">
    <source>
        <dbReference type="Proteomes" id="UP000823775"/>
    </source>
</evidence>
<protein>
    <submittedName>
        <fullName evidence="1">Uncharacterized protein</fullName>
    </submittedName>
</protein>
<dbReference type="EMBL" id="JACEIK010005564">
    <property type="protein sequence ID" value="MCE0481809.1"/>
    <property type="molecule type" value="Genomic_DNA"/>
</dbReference>
<feature type="non-terminal residue" evidence="1">
    <location>
        <position position="1"/>
    </location>
</feature>
<accession>A0ABS8VLW9</accession>